<dbReference type="InParanoid" id="A0A409X624"/>
<keyword evidence="2 6" id="KW-0812">Transmembrane</keyword>
<organism evidence="8 9">
    <name type="scientific">Panaeolus cyanescens</name>
    <dbReference type="NCBI Taxonomy" id="181874"/>
    <lineage>
        <taxon>Eukaryota</taxon>
        <taxon>Fungi</taxon>
        <taxon>Dikarya</taxon>
        <taxon>Basidiomycota</taxon>
        <taxon>Agaricomycotina</taxon>
        <taxon>Agaricomycetes</taxon>
        <taxon>Agaricomycetidae</taxon>
        <taxon>Agaricales</taxon>
        <taxon>Agaricineae</taxon>
        <taxon>Galeropsidaceae</taxon>
        <taxon>Panaeolus</taxon>
    </lineage>
</organism>
<evidence type="ECO:0000256" key="5">
    <source>
        <dbReference type="SAM" id="MobiDB-lite"/>
    </source>
</evidence>
<feature type="domain" description="Integral membrane bound transporter" evidence="7">
    <location>
        <begin position="305"/>
        <end position="440"/>
    </location>
</feature>
<evidence type="ECO:0000313" key="9">
    <source>
        <dbReference type="Proteomes" id="UP000284842"/>
    </source>
</evidence>
<dbReference type="STRING" id="181874.A0A409X624"/>
<dbReference type="AlphaFoldDB" id="A0A409X624"/>
<keyword evidence="9" id="KW-1185">Reference proteome</keyword>
<reference evidence="8 9" key="1">
    <citation type="journal article" date="2018" name="Evol. Lett.">
        <title>Horizontal gene cluster transfer increased hallucinogenic mushroom diversity.</title>
        <authorList>
            <person name="Reynolds H.T."/>
            <person name="Vijayakumar V."/>
            <person name="Gluck-Thaler E."/>
            <person name="Korotkin H.B."/>
            <person name="Matheny P.B."/>
            <person name="Slot J.C."/>
        </authorList>
    </citation>
    <scope>NUCLEOTIDE SEQUENCE [LARGE SCALE GENOMIC DNA]</scope>
    <source>
        <strain evidence="8 9">2629</strain>
    </source>
</reference>
<dbReference type="GO" id="GO:0016020">
    <property type="term" value="C:membrane"/>
    <property type="evidence" value="ECO:0007669"/>
    <property type="project" value="UniProtKB-SubCell"/>
</dbReference>
<feature type="compositionally biased region" description="Polar residues" evidence="5">
    <location>
        <begin position="209"/>
        <end position="223"/>
    </location>
</feature>
<proteinExistence type="predicted"/>
<evidence type="ECO:0000256" key="4">
    <source>
        <dbReference type="ARBA" id="ARBA00023136"/>
    </source>
</evidence>
<dbReference type="PANTHER" id="PTHR37994:SF3">
    <property type="entry name" value="ER TRANSPORTER 6TM N-TERMINAL DOMAIN-CONTAINING PROTEIN"/>
    <property type="match status" value="1"/>
</dbReference>
<comment type="caution">
    <text evidence="8">The sequence shown here is derived from an EMBL/GenBank/DDBJ whole genome shotgun (WGS) entry which is preliminary data.</text>
</comment>
<dbReference type="Pfam" id="PF13515">
    <property type="entry name" value="FUSC_2"/>
    <property type="match status" value="1"/>
</dbReference>
<sequence>SHANTPEAKTPTGTSAFHHLRLNIAQAEFEHGHDFDSLLPILASSSLALRNASIQGVQCLSDWVIGCNSNRLGSYFGFGSGKVVDVVAKREEMKEVVYSLEERLNEFRTNERERVITPYQKFFDPVTKQMKKEGDQGFTSRYAHFIPVLKTKFVDYAFCESLLKILRIIIAIDELRPAPRIWFPGRSSFTASKLKDNITGQGGVHDGPRNSTMDNPVSMGTTRDPTRFDDEISGNARSGGDDLMFDDKPVKRDPDALPPSSLSGKLYVKFCSFFRFLKSPKGIFALRTGVLSVALWVPAVLSSSAWFYYEQKGMWGMIMAQMALAVYAGDQISGFVFRMFGTAVGLVIGVVLWYMGAGKGSGNPYALVTLTTVLLSPFIYLRLVASQQMSVLWIMIAVTSVFVVGYSWMNANMPTLGNPGVGIELGWRRALLVMAGFTASVSVVLDFYLTTKDADLIYIVFWGLGIL</sequence>
<feature type="region of interest" description="Disordered" evidence="5">
    <location>
        <begin position="199"/>
        <end position="244"/>
    </location>
</feature>
<dbReference type="OrthoDB" id="2274698at2759"/>
<evidence type="ECO:0000256" key="2">
    <source>
        <dbReference type="ARBA" id="ARBA00022692"/>
    </source>
</evidence>
<comment type="subcellular location">
    <subcellularLocation>
        <location evidence="1">Membrane</location>
        <topology evidence="1">Multi-pass membrane protein</topology>
    </subcellularLocation>
</comment>
<evidence type="ECO:0000256" key="6">
    <source>
        <dbReference type="SAM" id="Phobius"/>
    </source>
</evidence>
<feature type="transmembrane region" description="Helical" evidence="6">
    <location>
        <begin position="390"/>
        <end position="409"/>
    </location>
</feature>
<feature type="transmembrane region" description="Helical" evidence="6">
    <location>
        <begin position="362"/>
        <end position="383"/>
    </location>
</feature>
<feature type="non-terminal residue" evidence="8">
    <location>
        <position position="1"/>
    </location>
</feature>
<accession>A0A409X624</accession>
<dbReference type="InterPro" id="IPR049453">
    <property type="entry name" value="Memb_transporter_dom"/>
</dbReference>
<keyword evidence="4 6" id="KW-0472">Membrane</keyword>
<feature type="transmembrane region" description="Helical" evidence="6">
    <location>
        <begin position="336"/>
        <end position="356"/>
    </location>
</feature>
<evidence type="ECO:0000259" key="7">
    <source>
        <dbReference type="Pfam" id="PF13515"/>
    </source>
</evidence>
<evidence type="ECO:0000313" key="8">
    <source>
        <dbReference type="EMBL" id="PPQ86229.1"/>
    </source>
</evidence>
<dbReference type="EMBL" id="NHTK01004532">
    <property type="protein sequence ID" value="PPQ86229.1"/>
    <property type="molecule type" value="Genomic_DNA"/>
</dbReference>
<keyword evidence="3 6" id="KW-1133">Transmembrane helix</keyword>
<dbReference type="PANTHER" id="PTHR37994">
    <property type="entry name" value="ARAE_2_N DOMAIN-CONTAINING PROTEIN-RELATED"/>
    <property type="match status" value="1"/>
</dbReference>
<evidence type="ECO:0000256" key="3">
    <source>
        <dbReference type="ARBA" id="ARBA00022989"/>
    </source>
</evidence>
<feature type="transmembrane region" description="Helical" evidence="6">
    <location>
        <begin position="429"/>
        <end position="449"/>
    </location>
</feature>
<protein>
    <recommendedName>
        <fullName evidence="7">Integral membrane bound transporter domain-containing protein</fullName>
    </recommendedName>
</protein>
<evidence type="ECO:0000256" key="1">
    <source>
        <dbReference type="ARBA" id="ARBA00004141"/>
    </source>
</evidence>
<gene>
    <name evidence="8" type="ORF">CVT24_001163</name>
</gene>
<name>A0A409X624_9AGAR</name>
<feature type="transmembrane region" description="Helical" evidence="6">
    <location>
        <begin position="284"/>
        <end position="307"/>
    </location>
</feature>
<dbReference type="Proteomes" id="UP000284842">
    <property type="component" value="Unassembled WGS sequence"/>
</dbReference>